<dbReference type="Proteomes" id="UP001157006">
    <property type="component" value="Chromosome 1L"/>
</dbReference>
<dbReference type="AlphaFoldDB" id="A0AAV0YWM5"/>
<gene>
    <name evidence="3" type="ORF">VFH_I413840</name>
</gene>
<organism evidence="3 4">
    <name type="scientific">Vicia faba</name>
    <name type="common">Broad bean</name>
    <name type="synonym">Faba vulgaris</name>
    <dbReference type="NCBI Taxonomy" id="3906"/>
    <lineage>
        <taxon>Eukaryota</taxon>
        <taxon>Viridiplantae</taxon>
        <taxon>Streptophyta</taxon>
        <taxon>Embryophyta</taxon>
        <taxon>Tracheophyta</taxon>
        <taxon>Spermatophyta</taxon>
        <taxon>Magnoliopsida</taxon>
        <taxon>eudicotyledons</taxon>
        <taxon>Gunneridae</taxon>
        <taxon>Pentapetalae</taxon>
        <taxon>rosids</taxon>
        <taxon>fabids</taxon>
        <taxon>Fabales</taxon>
        <taxon>Fabaceae</taxon>
        <taxon>Papilionoideae</taxon>
        <taxon>50 kb inversion clade</taxon>
        <taxon>NPAAA clade</taxon>
        <taxon>Hologalegina</taxon>
        <taxon>IRL clade</taxon>
        <taxon>Fabeae</taxon>
        <taxon>Vicia</taxon>
    </lineage>
</organism>
<evidence type="ECO:0000313" key="3">
    <source>
        <dbReference type="EMBL" id="CAI8589867.1"/>
    </source>
</evidence>
<sequence>MLEDQDVTSLRPYKLSLWFLHKALRIQFEAKFERLKEAFGGKERFKSYFISKIQLPPQLHQTALDGTPQRVLSTLLHSFFDSRRGGIPFHPASLPVLGLSEGDKQRIRDCSSIMARHLFADKSGEFIHAQVNALLSSLDIDSNVHDKGPMPEKFRELDDYWNKSQGNVIQDAHAAILDEKKTRSHKEHAKYTTDLTTVNPRILLSGPAGSEIYQEMLVKALAKYFSAKFLIFDSQLLLGGLSSKKAELLKDGFTADKSCSCPGKTKSSFSGRNS</sequence>
<dbReference type="EMBL" id="OX451736">
    <property type="protein sequence ID" value="CAI8589867.1"/>
    <property type="molecule type" value="Genomic_DNA"/>
</dbReference>
<dbReference type="GO" id="GO:0005524">
    <property type="term" value="F:ATP binding"/>
    <property type="evidence" value="ECO:0007669"/>
    <property type="project" value="UniProtKB-KW"/>
</dbReference>
<keyword evidence="4" id="KW-1185">Reference proteome</keyword>
<dbReference type="GO" id="GO:0005741">
    <property type="term" value="C:mitochondrial outer membrane"/>
    <property type="evidence" value="ECO:0007669"/>
    <property type="project" value="TreeGrafter"/>
</dbReference>
<evidence type="ECO:0000313" key="4">
    <source>
        <dbReference type="Proteomes" id="UP001157006"/>
    </source>
</evidence>
<name>A0AAV0YWM5_VICFA</name>
<evidence type="ECO:0000256" key="1">
    <source>
        <dbReference type="ARBA" id="ARBA00022741"/>
    </source>
</evidence>
<proteinExistence type="predicted"/>
<keyword evidence="2" id="KW-0067">ATP-binding</keyword>
<evidence type="ECO:0000256" key="2">
    <source>
        <dbReference type="ARBA" id="ARBA00022840"/>
    </source>
</evidence>
<dbReference type="PANTHER" id="PTHR45644:SF39">
    <property type="entry name" value="AAA-TYPE ATPASE FAMILY PROTEIN-RELATED"/>
    <property type="match status" value="1"/>
</dbReference>
<dbReference type="InterPro" id="IPR051701">
    <property type="entry name" value="Mito_OM_Translocase_MSP1"/>
</dbReference>
<dbReference type="PANTHER" id="PTHR45644">
    <property type="entry name" value="AAA ATPASE, PUTATIVE (AFU_ORTHOLOGUE AFUA_2G12920)-RELATED-RELATED"/>
    <property type="match status" value="1"/>
</dbReference>
<keyword evidence="1" id="KW-0547">Nucleotide-binding</keyword>
<reference evidence="3 4" key="1">
    <citation type="submission" date="2023-01" db="EMBL/GenBank/DDBJ databases">
        <authorList>
            <person name="Kreplak J."/>
        </authorList>
    </citation>
    <scope>NUCLEOTIDE SEQUENCE [LARGE SCALE GENOMIC DNA]</scope>
</reference>
<accession>A0AAV0YWM5</accession>
<protein>
    <submittedName>
        <fullName evidence="3">Uncharacterized protein</fullName>
    </submittedName>
</protein>